<dbReference type="PANTHER" id="PTHR11242">
    <property type="entry name" value="ARYL HYDROCARBON RECEPTOR INTERACTING PROTEIN RELATED"/>
    <property type="match status" value="1"/>
</dbReference>
<dbReference type="EMBL" id="GL832997">
    <property type="protein sequence ID" value="EGD81288.1"/>
    <property type="molecule type" value="Genomic_DNA"/>
</dbReference>
<gene>
    <name evidence="4" type="ORF">PTSG_11325</name>
</gene>
<name>F2UT29_SALR5</name>
<sequence length="223" mass="24890">MADIAVNKQVLSEGAGEDYERPPVHDQVTIVMSCTTANDDEKDVALRYAKGDLSTSAASLDPLKRVERAGEIKTIGNDFFKQGNMEAALTCYSDCLTLLAEDFRFAPEIKAQSRALKIPICLNIAACQLRQRKFRDVVGICTELLQQDATLVKAYFRRAKAHQALGDFDDALQDYEAALHNSDESSEGLRASFVSAIERVKQAKADQDKQDKKVYERMFKETK</sequence>
<organism evidence="5">
    <name type="scientific">Salpingoeca rosetta (strain ATCC 50818 / BSB-021)</name>
    <dbReference type="NCBI Taxonomy" id="946362"/>
    <lineage>
        <taxon>Eukaryota</taxon>
        <taxon>Choanoflagellata</taxon>
        <taxon>Craspedida</taxon>
        <taxon>Salpingoecidae</taxon>
        <taxon>Salpingoeca</taxon>
    </lineage>
</organism>
<dbReference type="SMART" id="SM00028">
    <property type="entry name" value="TPR"/>
    <property type="match status" value="3"/>
</dbReference>
<protein>
    <submittedName>
        <fullName evidence="4">Uncharacterized protein</fullName>
    </submittedName>
</protein>
<dbReference type="Pfam" id="PF00515">
    <property type="entry name" value="TPR_1"/>
    <property type="match status" value="1"/>
</dbReference>
<keyword evidence="2 3" id="KW-0802">TPR repeat</keyword>
<dbReference type="GeneID" id="16068209"/>
<evidence type="ECO:0000256" key="3">
    <source>
        <dbReference type="PROSITE-ProRule" id="PRU00339"/>
    </source>
</evidence>
<dbReference type="InterPro" id="IPR039663">
    <property type="entry name" value="AIP/AIPL1/TTC9"/>
</dbReference>
<dbReference type="eggNOG" id="KOG0543">
    <property type="taxonomic scope" value="Eukaryota"/>
</dbReference>
<dbReference type="Proteomes" id="UP000007799">
    <property type="component" value="Unassembled WGS sequence"/>
</dbReference>
<dbReference type="KEGG" id="sre:PTSG_11325"/>
<dbReference type="InParanoid" id="F2UT29"/>
<keyword evidence="1" id="KW-0677">Repeat</keyword>
<dbReference type="OrthoDB" id="433738at2759"/>
<dbReference type="PROSITE" id="PS50005">
    <property type="entry name" value="TPR"/>
    <property type="match status" value="1"/>
</dbReference>
<evidence type="ECO:0000313" key="5">
    <source>
        <dbReference type="Proteomes" id="UP000007799"/>
    </source>
</evidence>
<dbReference type="InterPro" id="IPR019734">
    <property type="entry name" value="TPR_rpt"/>
</dbReference>
<dbReference type="PANTHER" id="PTHR11242:SF0">
    <property type="entry name" value="TPR_REGION DOMAIN-CONTAINING PROTEIN"/>
    <property type="match status" value="1"/>
</dbReference>
<proteinExistence type="predicted"/>
<evidence type="ECO:0000256" key="1">
    <source>
        <dbReference type="ARBA" id="ARBA00022737"/>
    </source>
</evidence>
<dbReference type="RefSeq" id="XP_004987684.1">
    <property type="nucleotide sequence ID" value="XM_004987627.1"/>
</dbReference>
<feature type="repeat" description="TPR" evidence="3">
    <location>
        <begin position="152"/>
        <end position="185"/>
    </location>
</feature>
<dbReference type="AlphaFoldDB" id="F2UT29"/>
<accession>F2UT29</accession>
<dbReference type="SUPFAM" id="SSF48452">
    <property type="entry name" value="TPR-like"/>
    <property type="match status" value="1"/>
</dbReference>
<evidence type="ECO:0000256" key="2">
    <source>
        <dbReference type="ARBA" id="ARBA00022803"/>
    </source>
</evidence>
<evidence type="ECO:0000313" key="4">
    <source>
        <dbReference type="EMBL" id="EGD81288.1"/>
    </source>
</evidence>
<reference evidence="4" key="1">
    <citation type="submission" date="2009-08" db="EMBL/GenBank/DDBJ databases">
        <title>Annotation of Salpingoeca rosetta.</title>
        <authorList>
            <consortium name="The Broad Institute Genome Sequencing Platform"/>
            <person name="Russ C."/>
            <person name="Cuomo C."/>
            <person name="Burger G."/>
            <person name="Gray M.W."/>
            <person name="Holland P.W.H."/>
            <person name="King N."/>
            <person name="Lang F.B.F."/>
            <person name="Roger A.J."/>
            <person name="Ruiz-Trillo I."/>
            <person name="Young S.K."/>
            <person name="Zeng Q."/>
            <person name="Gargeya S."/>
            <person name="Alvarado L."/>
            <person name="Berlin A."/>
            <person name="Chapman S.B."/>
            <person name="Chen Z."/>
            <person name="Freedman E."/>
            <person name="Gellesch M."/>
            <person name="Goldberg J."/>
            <person name="Griggs A."/>
            <person name="Gujja S."/>
            <person name="Heilman E."/>
            <person name="Heiman D."/>
            <person name="Howarth C."/>
            <person name="Mehta T."/>
            <person name="Neiman D."/>
            <person name="Pearson M."/>
            <person name="Roberts A."/>
            <person name="Saif S."/>
            <person name="Shea T."/>
            <person name="Shenoy N."/>
            <person name="Sisk P."/>
            <person name="Stolte C."/>
            <person name="Sykes S."/>
            <person name="White J."/>
            <person name="Yandava C."/>
            <person name="Haas B."/>
            <person name="Nusbaum C."/>
            <person name="Birren B."/>
        </authorList>
    </citation>
    <scope>NUCLEOTIDE SEQUENCE [LARGE SCALE GENOMIC DNA]</scope>
    <source>
        <strain evidence="4">ATCC 50818</strain>
    </source>
</reference>
<dbReference type="InterPro" id="IPR011990">
    <property type="entry name" value="TPR-like_helical_dom_sf"/>
</dbReference>
<dbReference type="STRING" id="946362.F2UT29"/>
<dbReference type="Gene3D" id="1.25.40.10">
    <property type="entry name" value="Tetratricopeptide repeat domain"/>
    <property type="match status" value="1"/>
</dbReference>
<keyword evidence="5" id="KW-1185">Reference proteome</keyword>